<accession>A0A927EEY7</accession>
<dbReference type="GO" id="GO:0009486">
    <property type="term" value="F:cytochrome bo3 ubiquinol oxidase activity"/>
    <property type="evidence" value="ECO:0007669"/>
    <property type="project" value="InterPro"/>
</dbReference>
<keyword evidence="9 16" id="KW-1133">Transmembrane helix</keyword>
<proteinExistence type="inferred from homology"/>
<gene>
    <name evidence="19" type="primary">cyoA</name>
    <name evidence="19" type="ORF">IED13_28290</name>
</gene>
<evidence type="ECO:0000256" key="1">
    <source>
        <dbReference type="ARBA" id="ARBA00004651"/>
    </source>
</evidence>
<dbReference type="InterPro" id="IPR034227">
    <property type="entry name" value="CuRO_UO_II"/>
</dbReference>
<dbReference type="Proteomes" id="UP000619295">
    <property type="component" value="Unassembled WGS sequence"/>
</dbReference>
<feature type="region of interest" description="Disordered" evidence="15">
    <location>
        <begin position="300"/>
        <end position="340"/>
    </location>
</feature>
<evidence type="ECO:0000256" key="7">
    <source>
        <dbReference type="ARBA" id="ARBA00022729"/>
    </source>
</evidence>
<dbReference type="Gene3D" id="1.10.287.90">
    <property type="match status" value="1"/>
</dbReference>
<evidence type="ECO:0000313" key="20">
    <source>
        <dbReference type="Proteomes" id="UP000619295"/>
    </source>
</evidence>
<evidence type="ECO:0000256" key="12">
    <source>
        <dbReference type="ARBA" id="ARBA00023139"/>
    </source>
</evidence>
<sequence>MSRLRFVFLLPCLCLLAGCNMVLLQPAGDVARGNRDVLIASTGLMLLIIIPVMVATIVIAWRYRHTNTAVRYEPKWNHSTGLEVAIWSAPLAIIIALGALAWVSTHLLDPYRPLSRISADRSIASANAPLRVQVVALDWKWLFFYPDYGVATLNELAAPIDTPIDFKITSSHQMNSFFIPAIAGQIYAMPGMETVLHAVINKPGVFDGFSANYAGAGFSDMKFKVHGLSQSDFQRWVEVVRSKGGVLDRAAYLRLEAPSERDPVRYFADVPGDLYHAALNQCVDRAAMCTSEMMRLDAEAGRPTAPMAAPTSGMAMPGMDMSAMPSNASNGHHSSMNPKD</sequence>
<comment type="similarity">
    <text evidence="2 14">Belongs to the cytochrome c oxidase subunit 2 family.</text>
</comment>
<comment type="caution">
    <text evidence="19">The sequence shown here is derived from an EMBL/GenBank/DDBJ whole genome shotgun (WGS) entry which is preliminary data.</text>
</comment>
<dbReference type="InterPro" id="IPR002429">
    <property type="entry name" value="CcO_II-like_C"/>
</dbReference>
<feature type="transmembrane region" description="Helical" evidence="16">
    <location>
        <begin position="37"/>
        <end position="63"/>
    </location>
</feature>
<dbReference type="AlphaFoldDB" id="A0A927EEY7"/>
<dbReference type="PIRSF" id="PIRSF000292">
    <property type="entry name" value="Ubi_od_II"/>
    <property type="match status" value="1"/>
</dbReference>
<evidence type="ECO:0000259" key="18">
    <source>
        <dbReference type="PROSITE" id="PS50999"/>
    </source>
</evidence>
<keyword evidence="20" id="KW-1185">Reference proteome</keyword>
<evidence type="ECO:0000256" key="10">
    <source>
        <dbReference type="ARBA" id="ARBA00023002"/>
    </source>
</evidence>
<protein>
    <recommendedName>
        <fullName evidence="14">Ubiquinol oxidase subunit 2</fullName>
    </recommendedName>
</protein>
<dbReference type="InterPro" id="IPR006333">
    <property type="entry name" value="Cyt_o_ubiquinol_oxidase_su2"/>
</dbReference>
<dbReference type="PANTHER" id="PTHR22888">
    <property type="entry name" value="CYTOCHROME C OXIDASE, SUBUNIT II"/>
    <property type="match status" value="1"/>
</dbReference>
<feature type="domain" description="Cytochrome oxidase subunit II transmembrane region profile" evidence="18">
    <location>
        <begin position="15"/>
        <end position="112"/>
    </location>
</feature>
<reference evidence="19" key="1">
    <citation type="submission" date="2020-09" db="EMBL/GenBank/DDBJ databases">
        <title>Bosea spartocytisi sp. nov. a root nodule endophyte of Spartocytisus supranubius in the high mountain ecosystem fo the Teide National Park (Canary Islands, Spain).</title>
        <authorList>
            <person name="Pulido-Suarez L."/>
            <person name="Peix A."/>
            <person name="Igual J.M."/>
            <person name="Socas-Perez N."/>
            <person name="Velazquez E."/>
            <person name="Flores-Felix J.D."/>
            <person name="Leon-Barrios M."/>
        </authorList>
    </citation>
    <scope>NUCLEOTIDE SEQUENCE</scope>
    <source>
        <strain evidence="19">SSUT16</strain>
    </source>
</reference>
<evidence type="ECO:0000256" key="2">
    <source>
        <dbReference type="ARBA" id="ARBA00007866"/>
    </source>
</evidence>
<keyword evidence="11 14" id="KW-0472">Membrane</keyword>
<dbReference type="GO" id="GO:0042773">
    <property type="term" value="P:ATP synthesis coupled electron transport"/>
    <property type="evidence" value="ECO:0007669"/>
    <property type="project" value="TreeGrafter"/>
</dbReference>
<evidence type="ECO:0000259" key="17">
    <source>
        <dbReference type="PROSITE" id="PS50857"/>
    </source>
</evidence>
<evidence type="ECO:0000256" key="3">
    <source>
        <dbReference type="ARBA" id="ARBA00022448"/>
    </source>
</evidence>
<evidence type="ECO:0000256" key="9">
    <source>
        <dbReference type="ARBA" id="ARBA00022989"/>
    </source>
</evidence>
<evidence type="ECO:0000313" key="19">
    <source>
        <dbReference type="EMBL" id="MBD3849609.1"/>
    </source>
</evidence>
<evidence type="ECO:0000256" key="11">
    <source>
        <dbReference type="ARBA" id="ARBA00023136"/>
    </source>
</evidence>
<feature type="compositionally biased region" description="Polar residues" evidence="15">
    <location>
        <begin position="324"/>
        <end position="340"/>
    </location>
</feature>
<dbReference type="PROSITE" id="PS51257">
    <property type="entry name" value="PROKAR_LIPOPROTEIN"/>
    <property type="match status" value="1"/>
</dbReference>
<keyword evidence="10 14" id="KW-0560">Oxidoreductase</keyword>
<feature type="transmembrane region" description="Helical" evidence="16">
    <location>
        <begin position="84"/>
        <end position="103"/>
    </location>
</feature>
<dbReference type="GO" id="GO:0016682">
    <property type="term" value="F:oxidoreductase activity, acting on diphenols and related substances as donors, oxygen as acceptor"/>
    <property type="evidence" value="ECO:0007669"/>
    <property type="project" value="InterPro"/>
</dbReference>
<dbReference type="SUPFAM" id="SSF49503">
    <property type="entry name" value="Cupredoxins"/>
    <property type="match status" value="1"/>
</dbReference>
<evidence type="ECO:0000256" key="6">
    <source>
        <dbReference type="ARBA" id="ARBA00022692"/>
    </source>
</evidence>
<keyword evidence="3 14" id="KW-0813">Transport</keyword>
<keyword evidence="5 14" id="KW-0679">Respiratory chain</keyword>
<evidence type="ECO:0000256" key="15">
    <source>
        <dbReference type="SAM" id="MobiDB-lite"/>
    </source>
</evidence>
<dbReference type="CDD" id="cd04212">
    <property type="entry name" value="CuRO_UO_II"/>
    <property type="match status" value="1"/>
</dbReference>
<evidence type="ECO:0000256" key="5">
    <source>
        <dbReference type="ARBA" id="ARBA00022660"/>
    </source>
</evidence>
<evidence type="ECO:0000256" key="4">
    <source>
        <dbReference type="ARBA" id="ARBA00022475"/>
    </source>
</evidence>
<dbReference type="GO" id="GO:0005886">
    <property type="term" value="C:plasma membrane"/>
    <property type="evidence" value="ECO:0007669"/>
    <property type="project" value="UniProtKB-SubCell"/>
</dbReference>
<evidence type="ECO:0000256" key="13">
    <source>
        <dbReference type="ARBA" id="ARBA00023288"/>
    </source>
</evidence>
<dbReference type="InterPro" id="IPR008972">
    <property type="entry name" value="Cupredoxin"/>
</dbReference>
<keyword evidence="13" id="KW-0449">Lipoprotein</keyword>
<dbReference type="GO" id="GO:0005507">
    <property type="term" value="F:copper ion binding"/>
    <property type="evidence" value="ECO:0007669"/>
    <property type="project" value="InterPro"/>
</dbReference>
<dbReference type="InterPro" id="IPR045187">
    <property type="entry name" value="CcO_II"/>
</dbReference>
<evidence type="ECO:0000256" key="14">
    <source>
        <dbReference type="PIRNR" id="PIRNR000292"/>
    </source>
</evidence>
<dbReference type="GO" id="GO:0004129">
    <property type="term" value="F:cytochrome-c oxidase activity"/>
    <property type="evidence" value="ECO:0007669"/>
    <property type="project" value="UniProtKB-UniRule"/>
</dbReference>
<dbReference type="InterPro" id="IPR010514">
    <property type="entry name" value="COX_ARM"/>
</dbReference>
<name>A0A927EEY7_9HYPH</name>
<dbReference type="PROSITE" id="PS50999">
    <property type="entry name" value="COX2_TM"/>
    <property type="match status" value="1"/>
</dbReference>
<dbReference type="Gene3D" id="2.60.40.420">
    <property type="entry name" value="Cupredoxins - blue copper proteins"/>
    <property type="match status" value="1"/>
</dbReference>
<feature type="domain" description="Cytochrome oxidase subunit II copper A binding" evidence="17">
    <location>
        <begin position="127"/>
        <end position="239"/>
    </location>
</feature>
<keyword evidence="8 14" id="KW-0249">Electron transport</keyword>
<dbReference type="PANTHER" id="PTHR22888:SF18">
    <property type="entry name" value="CYTOCHROME BO(3) UBIQUINOL OXIDASE SUBUNIT 2"/>
    <property type="match status" value="1"/>
</dbReference>
<dbReference type="PROSITE" id="PS50857">
    <property type="entry name" value="COX2_CUA"/>
    <property type="match status" value="1"/>
</dbReference>
<dbReference type="InterPro" id="IPR011759">
    <property type="entry name" value="Cyt_c_oxidase_su2_TM_dom"/>
</dbReference>
<comment type="subcellular location">
    <subcellularLocation>
        <location evidence="1">Cell membrane</location>
        <topology evidence="1">Multi-pass membrane protein</topology>
    </subcellularLocation>
</comment>
<evidence type="ECO:0000256" key="8">
    <source>
        <dbReference type="ARBA" id="ARBA00022982"/>
    </source>
</evidence>
<keyword evidence="4 14" id="KW-1003">Cell membrane</keyword>
<keyword evidence="12" id="KW-0564">Palmitate</keyword>
<keyword evidence="7" id="KW-0732">Signal</keyword>
<keyword evidence="6 16" id="KW-0812">Transmembrane</keyword>
<dbReference type="NCBIfam" id="TIGR01433">
    <property type="entry name" value="CyoA"/>
    <property type="match status" value="1"/>
</dbReference>
<dbReference type="RefSeq" id="WP_191126113.1">
    <property type="nucleotide sequence ID" value="NZ_JACXWY010000050.1"/>
</dbReference>
<dbReference type="Pfam" id="PF06481">
    <property type="entry name" value="COX_ARM"/>
    <property type="match status" value="1"/>
</dbReference>
<dbReference type="SUPFAM" id="SSF81464">
    <property type="entry name" value="Cytochrome c oxidase subunit II-like, transmembrane region"/>
    <property type="match status" value="1"/>
</dbReference>
<dbReference type="EMBL" id="JACXWY010000050">
    <property type="protein sequence ID" value="MBD3849609.1"/>
    <property type="molecule type" value="Genomic_DNA"/>
</dbReference>
<dbReference type="Pfam" id="PF00116">
    <property type="entry name" value="COX2"/>
    <property type="match status" value="1"/>
</dbReference>
<dbReference type="InterPro" id="IPR036257">
    <property type="entry name" value="Cyt_c_oxidase_su2_TM_sf"/>
</dbReference>
<organism evidence="19 20">
    <name type="scientific">Bosea spartocytisi</name>
    <dbReference type="NCBI Taxonomy" id="2773451"/>
    <lineage>
        <taxon>Bacteria</taxon>
        <taxon>Pseudomonadati</taxon>
        <taxon>Pseudomonadota</taxon>
        <taxon>Alphaproteobacteria</taxon>
        <taxon>Hyphomicrobiales</taxon>
        <taxon>Boseaceae</taxon>
        <taxon>Bosea</taxon>
    </lineage>
</organism>
<evidence type="ECO:0000256" key="16">
    <source>
        <dbReference type="SAM" id="Phobius"/>
    </source>
</evidence>